<evidence type="ECO:0000313" key="1">
    <source>
        <dbReference type="EMBL" id="PZD73381.1"/>
    </source>
</evidence>
<dbReference type="RefSeq" id="WP_199464367.1">
    <property type="nucleotide sequence ID" value="NZ_CAWNWM010000006.1"/>
</dbReference>
<organism evidence="1 2">
    <name type="scientific">Acaryochloris thomasi RCC1774</name>
    <dbReference type="NCBI Taxonomy" id="1764569"/>
    <lineage>
        <taxon>Bacteria</taxon>
        <taxon>Bacillati</taxon>
        <taxon>Cyanobacteriota</taxon>
        <taxon>Cyanophyceae</taxon>
        <taxon>Acaryochloridales</taxon>
        <taxon>Acaryochloridaceae</taxon>
        <taxon>Acaryochloris</taxon>
        <taxon>Acaryochloris thomasi</taxon>
    </lineage>
</organism>
<reference evidence="1 2" key="1">
    <citation type="journal article" date="2018" name="Sci. Rep.">
        <title>A novel species of the marine cyanobacterium Acaryochloris with a unique pigment content and lifestyle.</title>
        <authorList>
            <person name="Partensky F."/>
            <person name="Six C."/>
            <person name="Ratin M."/>
            <person name="Garczarek L."/>
            <person name="Vaulot D."/>
            <person name="Probert I."/>
            <person name="Calteau A."/>
            <person name="Gourvil P."/>
            <person name="Marie D."/>
            <person name="Grebert T."/>
            <person name="Bouchier C."/>
            <person name="Le Panse S."/>
            <person name="Gachenot M."/>
            <person name="Rodriguez F."/>
            <person name="Garrido J.L."/>
        </authorList>
    </citation>
    <scope>NUCLEOTIDE SEQUENCE [LARGE SCALE GENOMIC DNA]</scope>
    <source>
        <strain evidence="1 2">RCC1774</strain>
    </source>
</reference>
<gene>
    <name evidence="1" type="ORF">C1752_02355</name>
</gene>
<keyword evidence="2" id="KW-1185">Reference proteome</keyword>
<accession>A0A2W1JXM7</accession>
<evidence type="ECO:0000313" key="2">
    <source>
        <dbReference type="Proteomes" id="UP000248857"/>
    </source>
</evidence>
<comment type="caution">
    <text evidence="1">The sequence shown here is derived from an EMBL/GenBank/DDBJ whole genome shotgun (WGS) entry which is preliminary data.</text>
</comment>
<sequence length="49" mass="5399">MLKKSWEAPKLITHGSIEELTQVNFEDAVKVGQFLAPDQGFGLLASIKI</sequence>
<dbReference type="Proteomes" id="UP000248857">
    <property type="component" value="Unassembled WGS sequence"/>
</dbReference>
<protein>
    <submittedName>
        <fullName evidence="1">Uncharacterized protein</fullName>
    </submittedName>
</protein>
<dbReference type="AlphaFoldDB" id="A0A2W1JXM7"/>
<proteinExistence type="predicted"/>
<name>A0A2W1JXM7_9CYAN</name>
<dbReference type="EMBL" id="PQWO01000006">
    <property type="protein sequence ID" value="PZD73381.1"/>
    <property type="molecule type" value="Genomic_DNA"/>
</dbReference>